<sequence>MARLSMTSFVTLDGVMQAPGGPKEDTSGGFAHGGWFMPLADPGFGEFIVGVFARAGAFLLGRGTYEIFASHWPRITDPDDPVAGPLNRLPKYVASRTLARAGWSGTTLVRDAAADVPRLKRELGAGELQVHGSPGLAQTLLREGLVDELHLVVAPLTLGSGKRLFGEGTVPAAFALAASRTTATGLAILTYRPKGKPSYGDATLKD</sequence>
<reference evidence="3" key="1">
    <citation type="journal article" date="2022" name="Int. J. Syst. Evol. Microbiol.">
        <title>Anaeromyxobacter oryzae sp. nov., Anaeromyxobacter diazotrophicus sp. nov. and Anaeromyxobacter paludicola sp. nov., isolated from paddy soils.</title>
        <authorList>
            <person name="Itoh H."/>
            <person name="Xu Z."/>
            <person name="Mise K."/>
            <person name="Masuda Y."/>
            <person name="Ushijima N."/>
            <person name="Hayakawa C."/>
            <person name="Shiratori Y."/>
            <person name="Senoo K."/>
        </authorList>
    </citation>
    <scope>NUCLEOTIDE SEQUENCE [LARGE SCALE GENOMIC DNA]</scope>
    <source>
        <strain evidence="3">Red630</strain>
    </source>
</reference>
<accession>A0ABN6NFD3</accession>
<dbReference type="SUPFAM" id="SSF53597">
    <property type="entry name" value="Dihydrofolate reductase-like"/>
    <property type="match status" value="1"/>
</dbReference>
<dbReference type="InterPro" id="IPR024072">
    <property type="entry name" value="DHFR-like_dom_sf"/>
</dbReference>
<dbReference type="PANTHER" id="PTHR38011">
    <property type="entry name" value="DIHYDROFOLATE REDUCTASE FAMILY PROTEIN (AFU_ORTHOLOGUE AFUA_8G06820)"/>
    <property type="match status" value="1"/>
</dbReference>
<keyword evidence="3" id="KW-1185">Reference proteome</keyword>
<evidence type="ECO:0000313" key="2">
    <source>
        <dbReference type="EMBL" id="BDG10755.1"/>
    </source>
</evidence>
<dbReference type="InterPro" id="IPR002734">
    <property type="entry name" value="RibDG_C"/>
</dbReference>
<evidence type="ECO:0000313" key="3">
    <source>
        <dbReference type="Proteomes" id="UP001162734"/>
    </source>
</evidence>
<dbReference type="Proteomes" id="UP001162734">
    <property type="component" value="Chromosome"/>
</dbReference>
<name>A0ABN6NFD3_9BACT</name>
<feature type="domain" description="Bacterial bifunctional deaminase-reductase C-terminal" evidence="1">
    <location>
        <begin position="5"/>
        <end position="186"/>
    </location>
</feature>
<organism evidence="2 3">
    <name type="scientific">Anaeromyxobacter paludicola</name>
    <dbReference type="NCBI Taxonomy" id="2918171"/>
    <lineage>
        <taxon>Bacteria</taxon>
        <taxon>Pseudomonadati</taxon>
        <taxon>Myxococcota</taxon>
        <taxon>Myxococcia</taxon>
        <taxon>Myxococcales</taxon>
        <taxon>Cystobacterineae</taxon>
        <taxon>Anaeromyxobacteraceae</taxon>
        <taxon>Anaeromyxobacter</taxon>
    </lineage>
</organism>
<evidence type="ECO:0000259" key="1">
    <source>
        <dbReference type="Pfam" id="PF01872"/>
    </source>
</evidence>
<gene>
    <name evidence="2" type="ORF">AMPC_38680</name>
</gene>
<dbReference type="InterPro" id="IPR050765">
    <property type="entry name" value="Riboflavin_Biosynth_HTPR"/>
</dbReference>
<dbReference type="RefSeq" id="WP_248343299.1">
    <property type="nucleotide sequence ID" value="NZ_AP025592.1"/>
</dbReference>
<protein>
    <submittedName>
        <fullName evidence="2">Deaminase reductase</fullName>
    </submittedName>
</protein>
<proteinExistence type="predicted"/>
<dbReference type="PANTHER" id="PTHR38011:SF2">
    <property type="entry name" value="BIFUNCTIONAL DEAMINASE-REDUCTASE DOMAIN PROTEIN"/>
    <property type="match status" value="1"/>
</dbReference>
<dbReference type="Pfam" id="PF01872">
    <property type="entry name" value="RibD_C"/>
    <property type="match status" value="1"/>
</dbReference>
<dbReference type="Gene3D" id="3.40.430.10">
    <property type="entry name" value="Dihydrofolate Reductase, subunit A"/>
    <property type="match status" value="1"/>
</dbReference>
<dbReference type="EMBL" id="AP025592">
    <property type="protein sequence ID" value="BDG10755.1"/>
    <property type="molecule type" value="Genomic_DNA"/>
</dbReference>